<evidence type="ECO:0000256" key="5">
    <source>
        <dbReference type="ARBA" id="ARBA00019422"/>
    </source>
</evidence>
<keyword evidence="11 15" id="KW-0862">Zinc</keyword>
<keyword evidence="8 15" id="KW-0227">DNA damage</keyword>
<evidence type="ECO:0000256" key="13">
    <source>
        <dbReference type="ARBA" id="ARBA00023204"/>
    </source>
</evidence>
<keyword evidence="13 15" id="KW-0234">DNA repair</keyword>
<comment type="catalytic activity">
    <reaction evidence="1 15">
        <text>S-ubiquitinyl-[E2 ubiquitin-conjugating enzyme]-L-cysteine + [acceptor protein]-L-lysine = [E2 ubiquitin-conjugating enzyme]-L-cysteine + N(6)-ubiquitinyl-[acceptor protein]-L-lysine.</text>
        <dbReference type="EC" id="2.3.2.27"/>
    </reaction>
</comment>
<keyword evidence="10 15" id="KW-0833">Ubl conjugation pathway</keyword>
<keyword evidence="6 15" id="KW-0808">Transferase</keyword>
<name>A0A2J6S705_HYAVF</name>
<evidence type="ECO:0000256" key="1">
    <source>
        <dbReference type="ARBA" id="ARBA00000900"/>
    </source>
</evidence>
<dbReference type="GO" id="GO:0005634">
    <property type="term" value="C:nucleus"/>
    <property type="evidence" value="ECO:0007669"/>
    <property type="project" value="UniProtKB-SubCell"/>
</dbReference>
<dbReference type="Pfam" id="PF08746">
    <property type="entry name" value="zf-RING-like"/>
    <property type="match status" value="1"/>
</dbReference>
<keyword evidence="14 15" id="KW-0539">Nucleus</keyword>
<feature type="compositionally biased region" description="Polar residues" evidence="16">
    <location>
        <begin position="161"/>
        <end position="171"/>
    </location>
</feature>
<dbReference type="GO" id="GO:0008270">
    <property type="term" value="F:zinc ion binding"/>
    <property type="evidence" value="ECO:0007669"/>
    <property type="project" value="UniProtKB-KW"/>
</dbReference>
<organism evidence="18 19">
    <name type="scientific">Hyaloscypha variabilis (strain UAMH 11265 / GT02V1 / F)</name>
    <name type="common">Meliniomyces variabilis</name>
    <dbReference type="NCBI Taxonomy" id="1149755"/>
    <lineage>
        <taxon>Eukaryota</taxon>
        <taxon>Fungi</taxon>
        <taxon>Dikarya</taxon>
        <taxon>Ascomycota</taxon>
        <taxon>Pezizomycotina</taxon>
        <taxon>Leotiomycetes</taxon>
        <taxon>Helotiales</taxon>
        <taxon>Hyaloscyphaceae</taxon>
        <taxon>Hyaloscypha</taxon>
        <taxon>Hyaloscypha variabilis</taxon>
    </lineage>
</organism>
<proteinExistence type="inferred from homology"/>
<reference evidence="18 19" key="1">
    <citation type="submission" date="2016-04" db="EMBL/GenBank/DDBJ databases">
        <title>A degradative enzymes factory behind the ericoid mycorrhizal symbiosis.</title>
        <authorList>
            <consortium name="DOE Joint Genome Institute"/>
            <person name="Martino E."/>
            <person name="Morin E."/>
            <person name="Grelet G."/>
            <person name="Kuo A."/>
            <person name="Kohler A."/>
            <person name="Daghino S."/>
            <person name="Barry K."/>
            <person name="Choi C."/>
            <person name="Cichocki N."/>
            <person name="Clum A."/>
            <person name="Copeland A."/>
            <person name="Hainaut M."/>
            <person name="Haridas S."/>
            <person name="Labutti K."/>
            <person name="Lindquist E."/>
            <person name="Lipzen A."/>
            <person name="Khouja H.-R."/>
            <person name="Murat C."/>
            <person name="Ohm R."/>
            <person name="Olson A."/>
            <person name="Spatafora J."/>
            <person name="Veneault-Fourrey C."/>
            <person name="Henrissat B."/>
            <person name="Grigoriev I."/>
            <person name="Martin F."/>
            <person name="Perotto S."/>
        </authorList>
    </citation>
    <scope>NUCLEOTIDE SEQUENCE [LARGE SCALE GENOMIC DNA]</scope>
    <source>
        <strain evidence="18 19">F</strain>
    </source>
</reference>
<evidence type="ECO:0000256" key="4">
    <source>
        <dbReference type="ARBA" id="ARBA00012483"/>
    </source>
</evidence>
<keyword evidence="9 15" id="KW-0863">Zinc-finger</keyword>
<dbReference type="OrthoDB" id="185455at2759"/>
<dbReference type="GO" id="GO:0061630">
    <property type="term" value="F:ubiquitin protein ligase activity"/>
    <property type="evidence" value="ECO:0007669"/>
    <property type="project" value="UniProtKB-EC"/>
</dbReference>
<accession>A0A2J6S705</accession>
<evidence type="ECO:0000256" key="12">
    <source>
        <dbReference type="ARBA" id="ARBA00023172"/>
    </source>
</evidence>
<evidence type="ECO:0000256" key="14">
    <source>
        <dbReference type="ARBA" id="ARBA00023242"/>
    </source>
</evidence>
<evidence type="ECO:0000256" key="16">
    <source>
        <dbReference type="SAM" id="MobiDB-lite"/>
    </source>
</evidence>
<comment type="subcellular location">
    <subcellularLocation>
        <location evidence="2 15">Nucleus</location>
    </subcellularLocation>
</comment>
<evidence type="ECO:0000259" key="17">
    <source>
        <dbReference type="Pfam" id="PF08746"/>
    </source>
</evidence>
<evidence type="ECO:0000256" key="15">
    <source>
        <dbReference type="RuleBase" id="RU368018"/>
    </source>
</evidence>
<dbReference type="InterPro" id="IPR014857">
    <property type="entry name" value="Nse1_RING_C4HC3-type"/>
</dbReference>
<feature type="compositionally biased region" description="Acidic residues" evidence="16">
    <location>
        <begin position="332"/>
        <end position="368"/>
    </location>
</feature>
<keyword evidence="7 15" id="KW-0479">Metal-binding</keyword>
<evidence type="ECO:0000256" key="2">
    <source>
        <dbReference type="ARBA" id="ARBA00004123"/>
    </source>
</evidence>
<evidence type="ECO:0000256" key="6">
    <source>
        <dbReference type="ARBA" id="ARBA00022679"/>
    </source>
</evidence>
<dbReference type="InterPro" id="IPR011513">
    <property type="entry name" value="Nse1"/>
</dbReference>
<dbReference type="STRING" id="1149755.A0A2J6S705"/>
<comment type="function">
    <text evidence="15">Acts in a DNA repair pathway for removal of UV-induced DNA damage that is distinct from classical nucleotide excision repair and in repair of ionizing radiation damage. Functions in homologous recombination repair of DNA double strand breaks and in recovery of stalled replication forks.</text>
</comment>
<dbReference type="Proteomes" id="UP000235786">
    <property type="component" value="Unassembled WGS sequence"/>
</dbReference>
<dbReference type="InterPro" id="IPR013083">
    <property type="entry name" value="Znf_RING/FYVE/PHD"/>
</dbReference>
<evidence type="ECO:0000256" key="11">
    <source>
        <dbReference type="ARBA" id="ARBA00022833"/>
    </source>
</evidence>
<gene>
    <name evidence="18" type="ORF">L207DRAFT_551641</name>
</gene>
<protein>
    <recommendedName>
        <fullName evidence="5 15">Non-structural maintenance of chromosomes element 1 homolog</fullName>
        <ecNumber evidence="4 15">2.3.2.27</ecNumber>
    </recommendedName>
</protein>
<evidence type="ECO:0000313" key="18">
    <source>
        <dbReference type="EMBL" id="PMD46555.1"/>
    </source>
</evidence>
<evidence type="ECO:0000256" key="7">
    <source>
        <dbReference type="ARBA" id="ARBA00022723"/>
    </source>
</evidence>
<feature type="region of interest" description="Disordered" evidence="16">
    <location>
        <begin position="291"/>
        <end position="368"/>
    </location>
</feature>
<dbReference type="GO" id="GO:0000724">
    <property type="term" value="P:double-strand break repair via homologous recombination"/>
    <property type="evidence" value="ECO:0007669"/>
    <property type="project" value="TreeGrafter"/>
</dbReference>
<dbReference type="PANTHER" id="PTHR20973:SF0">
    <property type="entry name" value="NON-STRUCTURAL MAINTENANCE OF CHROMOSOMES ELEMENT 1 HOMOLOG"/>
    <property type="match status" value="1"/>
</dbReference>
<sequence length="368" mass="41884">MSDAGDIQTHYNDGNRAFLQSFFARGTMRLEDGQKVLAGIFTVQEGKQTDPKDVTQEDFDSYVSAAADAISPYDYEIRSTQHQTTKERIYALVNSVSDPLTQLATMRTPDEISYIKRLLDAMFETHNTRRREVMAVTSMEALETKVRKGSNRQSEGGEPVQATQSSDRGLTQSEAEKLLANLVKETWLERSNEGFYTLSPRALMELRTWLVEAYNDSEDPDSWQRIKFCEACKEIVTIGQRCTERECNVRLHNICTSAFWNSRPAKKCPKCETVWNGKAYVGQKAITSREEYLKGKRRSGGKRKNDAVEEDEEDAELPVASGRRKNRRIPVEEESSQEADTPVEEGEGEAGEQDEEEQEEEEDEFPLE</sequence>
<evidence type="ECO:0000256" key="10">
    <source>
        <dbReference type="ARBA" id="ARBA00022786"/>
    </source>
</evidence>
<dbReference type="GO" id="GO:0030915">
    <property type="term" value="C:Smc5-Smc6 complex"/>
    <property type="evidence" value="ECO:0007669"/>
    <property type="project" value="UniProtKB-UniRule"/>
</dbReference>
<feature type="domain" description="Non-structural maintenance of chromosomes element 1 RING C4HC3-type" evidence="17">
    <location>
        <begin position="229"/>
        <end position="271"/>
    </location>
</feature>
<dbReference type="AlphaFoldDB" id="A0A2J6S705"/>
<dbReference type="Gene3D" id="1.10.10.10">
    <property type="entry name" value="Winged helix-like DNA-binding domain superfamily/Winged helix DNA-binding domain"/>
    <property type="match status" value="1"/>
</dbReference>
<comment type="subunit">
    <text evidence="15">Component of the Smc5-Smc6 complex.</text>
</comment>
<dbReference type="Gene3D" id="3.30.40.10">
    <property type="entry name" value="Zinc/RING finger domain, C3HC4 (zinc finger)"/>
    <property type="match status" value="1"/>
</dbReference>
<evidence type="ECO:0000256" key="8">
    <source>
        <dbReference type="ARBA" id="ARBA00022763"/>
    </source>
</evidence>
<dbReference type="InterPro" id="IPR036388">
    <property type="entry name" value="WH-like_DNA-bd_sf"/>
</dbReference>
<evidence type="ECO:0000256" key="9">
    <source>
        <dbReference type="ARBA" id="ARBA00022771"/>
    </source>
</evidence>
<dbReference type="PANTHER" id="PTHR20973">
    <property type="entry name" value="NON-SMC ELEMENT 1-RELATED"/>
    <property type="match status" value="1"/>
</dbReference>
<comment type="similarity">
    <text evidence="3 15">Belongs to the NSE1 family.</text>
</comment>
<dbReference type="EC" id="2.3.2.27" evidence="4 15"/>
<evidence type="ECO:0000256" key="3">
    <source>
        <dbReference type="ARBA" id="ARBA00010258"/>
    </source>
</evidence>
<evidence type="ECO:0000313" key="19">
    <source>
        <dbReference type="Proteomes" id="UP000235786"/>
    </source>
</evidence>
<dbReference type="EMBL" id="KZ613939">
    <property type="protein sequence ID" value="PMD46555.1"/>
    <property type="molecule type" value="Genomic_DNA"/>
</dbReference>
<dbReference type="Gene3D" id="3.90.1150.220">
    <property type="match status" value="1"/>
</dbReference>
<dbReference type="Pfam" id="PF07574">
    <property type="entry name" value="SMC_Nse1"/>
    <property type="match status" value="1"/>
</dbReference>
<dbReference type="CDD" id="cd16493">
    <property type="entry name" value="RING-CH-C4HC3_NSE1"/>
    <property type="match status" value="1"/>
</dbReference>
<keyword evidence="12 15" id="KW-0233">DNA recombination</keyword>
<keyword evidence="19" id="KW-1185">Reference proteome</keyword>
<feature type="region of interest" description="Disordered" evidence="16">
    <location>
        <begin position="144"/>
        <end position="171"/>
    </location>
</feature>